<proteinExistence type="predicted"/>
<dbReference type="AlphaFoldDB" id="X1DP01"/>
<name>X1DP01_9ZZZZ</name>
<accession>X1DP01</accession>
<dbReference type="EMBL" id="BART01034673">
    <property type="protein sequence ID" value="GAH06724.1"/>
    <property type="molecule type" value="Genomic_DNA"/>
</dbReference>
<feature type="non-terminal residue" evidence="1">
    <location>
        <position position="111"/>
    </location>
</feature>
<sequence>MYIQGSVYDMGSFYHRLKGNKTGERARNWVFFDCEAQIKGAENEAQTHTLKLGCGRYRRFAYGDHKSRLQDFSFYTPDTFWDTVLDYCEHDRRLYMVGYNVGYDIRLVRGF</sequence>
<evidence type="ECO:0008006" key="2">
    <source>
        <dbReference type="Google" id="ProtNLM"/>
    </source>
</evidence>
<gene>
    <name evidence="1" type="ORF">S01H4_59183</name>
</gene>
<protein>
    <recommendedName>
        <fullName evidence="2">DNA-directed DNA polymerase family B exonuclease domain-containing protein</fullName>
    </recommendedName>
</protein>
<reference evidence="1" key="1">
    <citation type="journal article" date="2014" name="Front. Microbiol.">
        <title>High frequency of phylogenetically diverse reductive dehalogenase-homologous genes in deep subseafloor sedimentary metagenomes.</title>
        <authorList>
            <person name="Kawai M."/>
            <person name="Futagami T."/>
            <person name="Toyoda A."/>
            <person name="Takaki Y."/>
            <person name="Nishi S."/>
            <person name="Hori S."/>
            <person name="Arai W."/>
            <person name="Tsubouchi T."/>
            <person name="Morono Y."/>
            <person name="Uchiyama I."/>
            <person name="Ito T."/>
            <person name="Fujiyama A."/>
            <person name="Inagaki F."/>
            <person name="Takami H."/>
        </authorList>
    </citation>
    <scope>NUCLEOTIDE SEQUENCE</scope>
    <source>
        <strain evidence="1">Expedition CK06-06</strain>
    </source>
</reference>
<evidence type="ECO:0000313" key="1">
    <source>
        <dbReference type="EMBL" id="GAH06724.1"/>
    </source>
</evidence>
<organism evidence="1">
    <name type="scientific">marine sediment metagenome</name>
    <dbReference type="NCBI Taxonomy" id="412755"/>
    <lineage>
        <taxon>unclassified sequences</taxon>
        <taxon>metagenomes</taxon>
        <taxon>ecological metagenomes</taxon>
    </lineage>
</organism>
<comment type="caution">
    <text evidence="1">The sequence shown here is derived from an EMBL/GenBank/DDBJ whole genome shotgun (WGS) entry which is preliminary data.</text>
</comment>